<dbReference type="PROSITE" id="PS00683">
    <property type="entry name" value="RHODANESE_2"/>
    <property type="match status" value="1"/>
</dbReference>
<dbReference type="PANTHER" id="PTHR11364:SF27">
    <property type="entry name" value="SULFURTRANSFERASE"/>
    <property type="match status" value="1"/>
</dbReference>
<feature type="domain" description="Rhodanese" evidence="5">
    <location>
        <begin position="21"/>
        <end position="138"/>
    </location>
</feature>
<name>A0ABV8U844_9PROT</name>
<keyword evidence="7" id="KW-1185">Reference proteome</keyword>
<accession>A0ABV8U844</accession>
<dbReference type="PROSITE" id="PS00380">
    <property type="entry name" value="RHODANESE_1"/>
    <property type="match status" value="1"/>
</dbReference>
<dbReference type="CDD" id="cd01448">
    <property type="entry name" value="TST_Repeat_1"/>
    <property type="match status" value="1"/>
</dbReference>
<feature type="compositionally biased region" description="Basic and acidic residues" evidence="4">
    <location>
        <begin position="287"/>
        <end position="296"/>
    </location>
</feature>
<dbReference type="CDD" id="cd01449">
    <property type="entry name" value="TST_Repeat_2"/>
    <property type="match status" value="1"/>
</dbReference>
<evidence type="ECO:0000313" key="6">
    <source>
        <dbReference type="EMBL" id="MFC4346968.1"/>
    </source>
</evidence>
<evidence type="ECO:0000256" key="4">
    <source>
        <dbReference type="SAM" id="MobiDB-lite"/>
    </source>
</evidence>
<protein>
    <recommendedName>
        <fullName evidence="3">Sulfurtransferase</fullName>
    </recommendedName>
</protein>
<feature type="domain" description="Rhodanese" evidence="5">
    <location>
        <begin position="168"/>
        <end position="282"/>
    </location>
</feature>
<feature type="region of interest" description="Disordered" evidence="4">
    <location>
        <begin position="276"/>
        <end position="296"/>
    </location>
</feature>
<dbReference type="InterPro" id="IPR045078">
    <property type="entry name" value="TST/MPST-like"/>
</dbReference>
<comment type="caution">
    <text evidence="6">The sequence shown here is derived from an EMBL/GenBank/DDBJ whole genome shotgun (WGS) entry which is preliminary data.</text>
</comment>
<evidence type="ECO:0000256" key="1">
    <source>
        <dbReference type="ARBA" id="ARBA00022679"/>
    </source>
</evidence>
<dbReference type="SUPFAM" id="SSF52821">
    <property type="entry name" value="Rhodanese/Cell cycle control phosphatase"/>
    <property type="match status" value="2"/>
</dbReference>
<dbReference type="PANTHER" id="PTHR11364">
    <property type="entry name" value="THIOSULFATE SULFERTANSFERASE"/>
    <property type="match status" value="1"/>
</dbReference>
<dbReference type="Proteomes" id="UP001595776">
    <property type="component" value="Unassembled WGS sequence"/>
</dbReference>
<dbReference type="GO" id="GO:0016784">
    <property type="term" value="F:3-mercaptopyruvate sulfurtransferase activity"/>
    <property type="evidence" value="ECO:0007669"/>
    <property type="project" value="UniProtKB-EC"/>
</dbReference>
<evidence type="ECO:0000256" key="2">
    <source>
        <dbReference type="ARBA" id="ARBA00022737"/>
    </source>
</evidence>
<dbReference type="InterPro" id="IPR036873">
    <property type="entry name" value="Rhodanese-like_dom_sf"/>
</dbReference>
<reference evidence="7" key="1">
    <citation type="journal article" date="2019" name="Int. J. Syst. Evol. Microbiol.">
        <title>The Global Catalogue of Microorganisms (GCM) 10K type strain sequencing project: providing services to taxonomists for standard genome sequencing and annotation.</title>
        <authorList>
            <consortium name="The Broad Institute Genomics Platform"/>
            <consortium name="The Broad Institute Genome Sequencing Center for Infectious Disease"/>
            <person name="Wu L."/>
            <person name="Ma J."/>
        </authorList>
    </citation>
    <scope>NUCLEOTIDE SEQUENCE [LARGE SCALE GENOMIC DNA]</scope>
    <source>
        <strain evidence="7">CGMCC 1.15304</strain>
    </source>
</reference>
<dbReference type="PROSITE" id="PS50206">
    <property type="entry name" value="RHODANESE_3"/>
    <property type="match status" value="2"/>
</dbReference>
<keyword evidence="1 3" id="KW-0808">Transferase</keyword>
<dbReference type="InterPro" id="IPR001763">
    <property type="entry name" value="Rhodanese-like_dom"/>
</dbReference>
<evidence type="ECO:0000313" key="7">
    <source>
        <dbReference type="Proteomes" id="UP001595776"/>
    </source>
</evidence>
<evidence type="ECO:0000256" key="3">
    <source>
        <dbReference type="RuleBase" id="RU000507"/>
    </source>
</evidence>
<sequence>MNPFPLVTTDWLAEKLEAVGADSNIVPVDASWHMPADKRNPRAEYDAAHIPGAVFFDIDNNIKVAAHLPHMMMRADEFEGAVRKLGISNDDTIVVYDNSDVRSAARVWWNFRVMGHENVFVLNGGLQKWLAEGRPVTDAKTEREPGTFKATLKPARLRCQDDLYMNLKSKKEQVIDARSKGRFEGTEPEPRKGLRSGHIPYALNVPFSSLFAPDHALKPADEIRAVFEDAGVDLDKPVVTSCGSGITACVLKLALLTLGKRDVSVYDGSWTEWGADPALPIETGPAQRHDRQQENA</sequence>
<dbReference type="EMBL" id="JBHSCR010000002">
    <property type="protein sequence ID" value="MFC4346968.1"/>
    <property type="molecule type" value="Genomic_DNA"/>
</dbReference>
<dbReference type="Gene3D" id="3.40.250.10">
    <property type="entry name" value="Rhodanese-like domain"/>
    <property type="match status" value="2"/>
</dbReference>
<organism evidence="6 7">
    <name type="scientific">Kordiimonas lipolytica</name>
    <dbReference type="NCBI Taxonomy" id="1662421"/>
    <lineage>
        <taxon>Bacteria</taxon>
        <taxon>Pseudomonadati</taxon>
        <taxon>Pseudomonadota</taxon>
        <taxon>Alphaproteobacteria</taxon>
        <taxon>Kordiimonadales</taxon>
        <taxon>Kordiimonadaceae</taxon>
        <taxon>Kordiimonas</taxon>
    </lineage>
</organism>
<dbReference type="NCBIfam" id="NF008557">
    <property type="entry name" value="PRK11493.1"/>
    <property type="match status" value="1"/>
</dbReference>
<proteinExistence type="predicted"/>
<keyword evidence="2" id="KW-0677">Repeat</keyword>
<dbReference type="SMART" id="SM00450">
    <property type="entry name" value="RHOD"/>
    <property type="match status" value="2"/>
</dbReference>
<gene>
    <name evidence="6" type="primary">sseA</name>
    <name evidence="6" type="ORF">ACFO5Q_03840</name>
</gene>
<dbReference type="InterPro" id="IPR001307">
    <property type="entry name" value="Thiosulphate_STrfase_CS"/>
</dbReference>
<dbReference type="Pfam" id="PF00581">
    <property type="entry name" value="Rhodanese"/>
    <property type="match status" value="2"/>
</dbReference>
<dbReference type="RefSeq" id="WP_068147596.1">
    <property type="nucleotide sequence ID" value="NZ_JBHSCR010000002.1"/>
</dbReference>
<evidence type="ECO:0000259" key="5">
    <source>
        <dbReference type="PROSITE" id="PS50206"/>
    </source>
</evidence>